<dbReference type="GO" id="GO:0043023">
    <property type="term" value="F:ribosomal large subunit binding"/>
    <property type="evidence" value="ECO:0007669"/>
    <property type="project" value="TreeGrafter"/>
</dbReference>
<dbReference type="AlphaFoldDB" id="A0A844LXQ9"/>
<keyword evidence="2" id="KW-0678">Repressor</keyword>
<comment type="subunit">
    <text evidence="2">Interacts with ribosomal protein uL14 (rplN).</text>
</comment>
<dbReference type="InterPro" id="IPR004394">
    <property type="entry name" value="Iojap/RsfS/C7orf30"/>
</dbReference>
<protein>
    <recommendedName>
        <fullName evidence="2">Ribosomal silencing factor RsfS</fullName>
    </recommendedName>
</protein>
<comment type="similarity">
    <text evidence="1 2">Belongs to the Iojap/RsfS family.</text>
</comment>
<keyword evidence="4" id="KW-1185">Reference proteome</keyword>
<dbReference type="HAMAP" id="MF_01477">
    <property type="entry name" value="Iojap_RsfS"/>
    <property type="match status" value="1"/>
</dbReference>
<dbReference type="GO" id="GO:0042256">
    <property type="term" value="P:cytosolic ribosome assembly"/>
    <property type="evidence" value="ECO:0007669"/>
    <property type="project" value="UniProtKB-UniRule"/>
</dbReference>
<dbReference type="OrthoDB" id="9793681at2"/>
<evidence type="ECO:0000256" key="2">
    <source>
        <dbReference type="HAMAP-Rule" id="MF_01477"/>
    </source>
</evidence>
<dbReference type="PANTHER" id="PTHR21043">
    <property type="entry name" value="IOJAP SUPERFAMILY ORTHOLOG"/>
    <property type="match status" value="1"/>
</dbReference>
<dbReference type="GO" id="GO:0017148">
    <property type="term" value="P:negative regulation of translation"/>
    <property type="evidence" value="ECO:0007669"/>
    <property type="project" value="UniProtKB-UniRule"/>
</dbReference>
<dbReference type="Pfam" id="PF02410">
    <property type="entry name" value="RsfS"/>
    <property type="match status" value="1"/>
</dbReference>
<keyword evidence="2" id="KW-0963">Cytoplasm</keyword>
<dbReference type="Gene3D" id="3.30.460.10">
    <property type="entry name" value="Beta Polymerase, domain 2"/>
    <property type="match status" value="1"/>
</dbReference>
<dbReference type="PANTHER" id="PTHR21043:SF0">
    <property type="entry name" value="MITOCHONDRIAL ASSEMBLY OF RIBOSOMAL LARGE SUBUNIT PROTEIN 1"/>
    <property type="match status" value="1"/>
</dbReference>
<dbReference type="EMBL" id="WFKQ01000001">
    <property type="protein sequence ID" value="MUG31486.1"/>
    <property type="molecule type" value="Genomic_DNA"/>
</dbReference>
<comment type="caution">
    <text evidence="3">The sequence shown here is derived from an EMBL/GenBank/DDBJ whole genome shotgun (WGS) entry which is preliminary data.</text>
</comment>
<evidence type="ECO:0000313" key="3">
    <source>
        <dbReference type="EMBL" id="MUG31486.1"/>
    </source>
</evidence>
<dbReference type="GO" id="GO:0005737">
    <property type="term" value="C:cytoplasm"/>
    <property type="evidence" value="ECO:0007669"/>
    <property type="project" value="UniProtKB-SubCell"/>
</dbReference>
<dbReference type="SUPFAM" id="SSF81301">
    <property type="entry name" value="Nucleotidyltransferase"/>
    <property type="match status" value="1"/>
</dbReference>
<evidence type="ECO:0000256" key="1">
    <source>
        <dbReference type="ARBA" id="ARBA00010574"/>
    </source>
</evidence>
<organism evidence="3 4">
    <name type="scientific">Psychrobacter sanguinis</name>
    <dbReference type="NCBI Taxonomy" id="861445"/>
    <lineage>
        <taxon>Bacteria</taxon>
        <taxon>Pseudomonadati</taxon>
        <taxon>Pseudomonadota</taxon>
        <taxon>Gammaproteobacteria</taxon>
        <taxon>Moraxellales</taxon>
        <taxon>Moraxellaceae</taxon>
        <taxon>Psychrobacter</taxon>
    </lineage>
</organism>
<dbReference type="NCBIfam" id="TIGR00090">
    <property type="entry name" value="rsfS_iojap_ybeB"/>
    <property type="match status" value="1"/>
</dbReference>
<name>A0A844LXQ9_9GAMM</name>
<keyword evidence="2" id="KW-0810">Translation regulation</keyword>
<comment type="function">
    <text evidence="2">Functions as a ribosomal silencing factor. Interacts with ribosomal protein uL14 (rplN), blocking formation of intersubunit bridge B8. Prevents association of the 30S and 50S ribosomal subunits and the formation of functional ribosomes, thus repressing translation.</text>
</comment>
<reference evidence="3 4" key="1">
    <citation type="journal article" date="2019" name="PLoS ONE">
        <title>Pup mortality in New Zealand sea lions (Phocarctos hookeri) at Enderby Island, Auckland Islands, 2013-18.</title>
        <authorList>
            <person name="Michael S.A."/>
            <person name="Hayman D.T.S."/>
            <person name="Gray R."/>
            <person name="Zhang J."/>
            <person name="Rogers L."/>
            <person name="Roe W.D."/>
        </authorList>
    </citation>
    <scope>NUCLEOTIDE SEQUENCE [LARGE SCALE GENOMIC DNA]</scope>
    <source>
        <strain evidence="3 4">SM868</strain>
    </source>
</reference>
<dbReference type="InterPro" id="IPR043519">
    <property type="entry name" value="NT_sf"/>
</dbReference>
<evidence type="ECO:0000313" key="4">
    <source>
        <dbReference type="Proteomes" id="UP000442109"/>
    </source>
</evidence>
<sequence>MTLDATQRTPMSDERLQFCLNMVQETLDDLKAKNITVLHVADLTDVTDYMVIADATSKRHVSALADEVGATAKKSGFMPLGREGEKDSDWTLVDLGGVIVHIMTRQAREFYDLEGLWSSPEELKKLVARDLSER</sequence>
<dbReference type="Proteomes" id="UP000442109">
    <property type="component" value="Unassembled WGS sequence"/>
</dbReference>
<accession>A0A844LXQ9</accession>
<dbReference type="GO" id="GO:0090071">
    <property type="term" value="P:negative regulation of ribosome biogenesis"/>
    <property type="evidence" value="ECO:0007669"/>
    <property type="project" value="UniProtKB-UniRule"/>
</dbReference>
<proteinExistence type="inferred from homology"/>
<gene>
    <name evidence="2 3" type="primary">rsfS</name>
    <name evidence="3" type="ORF">GB996_01595</name>
</gene>
<comment type="subcellular location">
    <subcellularLocation>
        <location evidence="2">Cytoplasm</location>
    </subcellularLocation>
</comment>